<evidence type="ECO:0000313" key="3">
    <source>
        <dbReference type="Proteomes" id="UP001319200"/>
    </source>
</evidence>
<evidence type="ECO:0008006" key="4">
    <source>
        <dbReference type="Google" id="ProtNLM"/>
    </source>
</evidence>
<gene>
    <name evidence="2" type="ORF">KK083_17525</name>
</gene>
<reference evidence="2 3" key="1">
    <citation type="submission" date="2021-05" db="EMBL/GenBank/DDBJ databases">
        <title>A Polyphasic approach of four new species of the genus Ohtaekwangia: Ohtaekwangia histidinii sp. nov., Ohtaekwangia cretensis sp. nov., Ohtaekwangia indiensis sp. nov., Ohtaekwangia reichenbachii sp. nov. from diverse environment.</title>
        <authorList>
            <person name="Octaviana S."/>
        </authorList>
    </citation>
    <scope>NUCLEOTIDE SEQUENCE [LARGE SCALE GENOMIC DNA]</scope>
    <source>
        <strain evidence="2 3">PWU4</strain>
    </source>
</reference>
<keyword evidence="1" id="KW-1133">Transmembrane helix</keyword>
<sequence>MKNIEIITTQNVVLQYELAGVKERALAFLIDFLVIIFSFSILLCGIHLSAPPRQQASGGVR</sequence>
<evidence type="ECO:0000256" key="1">
    <source>
        <dbReference type="SAM" id="Phobius"/>
    </source>
</evidence>
<protein>
    <recommendedName>
        <fullName evidence="4">RDD domain-containing protein</fullName>
    </recommendedName>
</protein>
<organism evidence="2 3">
    <name type="scientific">Chryseosolibacter histidini</name>
    <dbReference type="NCBI Taxonomy" id="2782349"/>
    <lineage>
        <taxon>Bacteria</taxon>
        <taxon>Pseudomonadati</taxon>
        <taxon>Bacteroidota</taxon>
        <taxon>Cytophagia</taxon>
        <taxon>Cytophagales</taxon>
        <taxon>Chryseotaleaceae</taxon>
        <taxon>Chryseosolibacter</taxon>
    </lineage>
</organism>
<accession>A0AAP2DPQ0</accession>
<keyword evidence="1" id="KW-0472">Membrane</keyword>
<feature type="transmembrane region" description="Helical" evidence="1">
    <location>
        <begin position="25"/>
        <end position="48"/>
    </location>
</feature>
<proteinExistence type="predicted"/>
<dbReference type="Proteomes" id="UP001319200">
    <property type="component" value="Unassembled WGS sequence"/>
</dbReference>
<feature type="non-terminal residue" evidence="2">
    <location>
        <position position="61"/>
    </location>
</feature>
<dbReference type="AlphaFoldDB" id="A0AAP2DPQ0"/>
<keyword evidence="3" id="KW-1185">Reference proteome</keyword>
<evidence type="ECO:0000313" key="2">
    <source>
        <dbReference type="EMBL" id="MBT1698697.1"/>
    </source>
</evidence>
<name>A0AAP2DPQ0_9BACT</name>
<comment type="caution">
    <text evidence="2">The sequence shown here is derived from an EMBL/GenBank/DDBJ whole genome shotgun (WGS) entry which is preliminary data.</text>
</comment>
<dbReference type="EMBL" id="JAHESF010000017">
    <property type="protein sequence ID" value="MBT1698697.1"/>
    <property type="molecule type" value="Genomic_DNA"/>
</dbReference>
<keyword evidence="1" id="KW-0812">Transmembrane</keyword>